<gene>
    <name evidence="3" type="ORF">DFH08DRAFT_973994</name>
</gene>
<keyword evidence="4" id="KW-1185">Reference proteome</keyword>
<feature type="compositionally biased region" description="Low complexity" evidence="1">
    <location>
        <begin position="1"/>
        <end position="14"/>
    </location>
</feature>
<feature type="compositionally biased region" description="Basic and acidic residues" evidence="1">
    <location>
        <begin position="106"/>
        <end position="123"/>
    </location>
</feature>
<keyword evidence="2" id="KW-1133">Transmembrane helix</keyword>
<name>A0AAD6Z888_9AGAR</name>
<dbReference type="AlphaFoldDB" id="A0AAD6Z888"/>
<evidence type="ECO:0000313" key="4">
    <source>
        <dbReference type="Proteomes" id="UP001218218"/>
    </source>
</evidence>
<reference evidence="3" key="1">
    <citation type="submission" date="2023-03" db="EMBL/GenBank/DDBJ databases">
        <title>Massive genome expansion in bonnet fungi (Mycena s.s.) driven by repeated elements and novel gene families across ecological guilds.</title>
        <authorList>
            <consortium name="Lawrence Berkeley National Laboratory"/>
            <person name="Harder C.B."/>
            <person name="Miyauchi S."/>
            <person name="Viragh M."/>
            <person name="Kuo A."/>
            <person name="Thoen E."/>
            <person name="Andreopoulos B."/>
            <person name="Lu D."/>
            <person name="Skrede I."/>
            <person name="Drula E."/>
            <person name="Henrissat B."/>
            <person name="Morin E."/>
            <person name="Kohler A."/>
            <person name="Barry K."/>
            <person name="LaButti K."/>
            <person name="Morin E."/>
            <person name="Salamov A."/>
            <person name="Lipzen A."/>
            <person name="Mereny Z."/>
            <person name="Hegedus B."/>
            <person name="Baldrian P."/>
            <person name="Stursova M."/>
            <person name="Weitz H."/>
            <person name="Taylor A."/>
            <person name="Grigoriev I.V."/>
            <person name="Nagy L.G."/>
            <person name="Martin F."/>
            <person name="Kauserud H."/>
        </authorList>
    </citation>
    <scope>NUCLEOTIDE SEQUENCE</scope>
    <source>
        <strain evidence="3">CBHHK002</strain>
    </source>
</reference>
<evidence type="ECO:0000256" key="1">
    <source>
        <dbReference type="SAM" id="MobiDB-lite"/>
    </source>
</evidence>
<feature type="transmembrane region" description="Helical" evidence="2">
    <location>
        <begin position="26"/>
        <end position="44"/>
    </location>
</feature>
<protein>
    <submittedName>
        <fullName evidence="3">Uncharacterized protein</fullName>
    </submittedName>
</protein>
<dbReference type="EMBL" id="JARIHO010000075">
    <property type="protein sequence ID" value="KAJ7311562.1"/>
    <property type="molecule type" value="Genomic_DNA"/>
</dbReference>
<keyword evidence="2" id="KW-0812">Transmembrane</keyword>
<keyword evidence="2" id="KW-0472">Membrane</keyword>
<accession>A0AAD6Z888</accession>
<proteinExistence type="predicted"/>
<evidence type="ECO:0000313" key="3">
    <source>
        <dbReference type="EMBL" id="KAJ7311562.1"/>
    </source>
</evidence>
<sequence>MSSSSTAPTTTASPAPTPSPSNHTKLIAGIIPSVATLVGAFIGCRKWGAKLRCRRAGVQISVDVSPSTDNQEASKDDQDASTDVQDVPTTPGHRRGPRRGHRRGPRHSESSSRALVVKDELER</sequence>
<organism evidence="3 4">
    <name type="scientific">Mycena albidolilacea</name>
    <dbReference type="NCBI Taxonomy" id="1033008"/>
    <lineage>
        <taxon>Eukaryota</taxon>
        <taxon>Fungi</taxon>
        <taxon>Dikarya</taxon>
        <taxon>Basidiomycota</taxon>
        <taxon>Agaricomycotina</taxon>
        <taxon>Agaricomycetes</taxon>
        <taxon>Agaricomycetidae</taxon>
        <taxon>Agaricales</taxon>
        <taxon>Marasmiineae</taxon>
        <taxon>Mycenaceae</taxon>
        <taxon>Mycena</taxon>
    </lineage>
</organism>
<evidence type="ECO:0000256" key="2">
    <source>
        <dbReference type="SAM" id="Phobius"/>
    </source>
</evidence>
<feature type="compositionally biased region" description="Basic residues" evidence="1">
    <location>
        <begin position="92"/>
        <end position="105"/>
    </location>
</feature>
<feature type="region of interest" description="Disordered" evidence="1">
    <location>
        <begin position="59"/>
        <end position="123"/>
    </location>
</feature>
<comment type="caution">
    <text evidence="3">The sequence shown here is derived from an EMBL/GenBank/DDBJ whole genome shotgun (WGS) entry which is preliminary data.</text>
</comment>
<feature type="compositionally biased region" description="Polar residues" evidence="1">
    <location>
        <begin position="62"/>
        <end position="71"/>
    </location>
</feature>
<feature type="region of interest" description="Disordered" evidence="1">
    <location>
        <begin position="1"/>
        <end position="25"/>
    </location>
</feature>
<dbReference type="Proteomes" id="UP001218218">
    <property type="component" value="Unassembled WGS sequence"/>
</dbReference>